<sequence length="194" mass="22602">MVLWEMTVITAYFLGLKRTYRLALRIQRRLVGPNHPRTRQFLYRRTRSVFDVAVKVHKNIQQRDKEVGRNLGNWILRWLHRMKPSAEICPPILEEPTSTNNISKHAASSSQPLGAKEANNKAPKKSDGRVLFTPLNSRSTSFPSMSIMLQPRNSMDWNCQQRHISRSTPYGISFQQRRGLVGVFRDDISQWMLR</sequence>
<keyword evidence="3" id="KW-1185">Reference proteome</keyword>
<evidence type="ECO:0000313" key="3">
    <source>
        <dbReference type="Proteomes" id="UP000317650"/>
    </source>
</evidence>
<gene>
    <name evidence="2" type="ORF">C4D60_Mb04t04450</name>
</gene>
<evidence type="ECO:0000256" key="1">
    <source>
        <dbReference type="SAM" id="MobiDB-lite"/>
    </source>
</evidence>
<feature type="region of interest" description="Disordered" evidence="1">
    <location>
        <begin position="90"/>
        <end position="137"/>
    </location>
</feature>
<protein>
    <submittedName>
        <fullName evidence="2">Uncharacterized protein</fullName>
    </submittedName>
</protein>
<dbReference type="PANTHER" id="PTHR35998">
    <property type="entry name" value="OS02G0127900 PROTEIN"/>
    <property type="match status" value="1"/>
</dbReference>
<feature type="compositionally biased region" description="Polar residues" evidence="1">
    <location>
        <begin position="96"/>
        <end position="112"/>
    </location>
</feature>
<dbReference type="Proteomes" id="UP000317650">
    <property type="component" value="Chromosome 4"/>
</dbReference>
<name>A0A4S8K9N5_MUSBA</name>
<reference evidence="2 3" key="1">
    <citation type="journal article" date="2019" name="Nat. Plants">
        <title>Genome sequencing of Musa balbisiana reveals subgenome evolution and function divergence in polyploid bananas.</title>
        <authorList>
            <person name="Yao X."/>
        </authorList>
    </citation>
    <scope>NUCLEOTIDE SEQUENCE [LARGE SCALE GENOMIC DNA]</scope>
    <source>
        <strain evidence="3">cv. DH-PKW</strain>
        <tissue evidence="2">Leaves</tissue>
    </source>
</reference>
<comment type="caution">
    <text evidence="2">The sequence shown here is derived from an EMBL/GenBank/DDBJ whole genome shotgun (WGS) entry which is preliminary data.</text>
</comment>
<dbReference type="PANTHER" id="PTHR35998:SF1">
    <property type="entry name" value="OS02G0127900 PROTEIN"/>
    <property type="match status" value="1"/>
</dbReference>
<accession>A0A4S8K9N5</accession>
<evidence type="ECO:0000313" key="2">
    <source>
        <dbReference type="EMBL" id="THU71719.1"/>
    </source>
</evidence>
<dbReference type="AlphaFoldDB" id="A0A4S8K9N5"/>
<organism evidence="2 3">
    <name type="scientific">Musa balbisiana</name>
    <name type="common">Banana</name>
    <dbReference type="NCBI Taxonomy" id="52838"/>
    <lineage>
        <taxon>Eukaryota</taxon>
        <taxon>Viridiplantae</taxon>
        <taxon>Streptophyta</taxon>
        <taxon>Embryophyta</taxon>
        <taxon>Tracheophyta</taxon>
        <taxon>Spermatophyta</taxon>
        <taxon>Magnoliopsida</taxon>
        <taxon>Liliopsida</taxon>
        <taxon>Zingiberales</taxon>
        <taxon>Musaceae</taxon>
        <taxon>Musa</taxon>
    </lineage>
</organism>
<proteinExistence type="predicted"/>
<dbReference type="EMBL" id="PYDT01000001">
    <property type="protein sequence ID" value="THU71719.1"/>
    <property type="molecule type" value="Genomic_DNA"/>
</dbReference>